<sequence>MSDVDEEDDENDNSEFSSNDEDEVTPHRLVRAQVEDSVDNLVVDPADDPALLEINDRMDRTVVLIMMLLHLHRLVRVIRMYSTLLSSLPILPVDGRDIHATAGGAGGGDGAGFSRSISSPNELVELLRRDFRAMQTHIFRAMQDHTLTQDQLREVQGQLNRMEQALMDRLGISFAPAPSRDVPTDDPETDDDLDD</sequence>
<reference evidence="2 3" key="1">
    <citation type="submission" date="2024-01" db="EMBL/GenBank/DDBJ databases">
        <title>Genome assemblies of Stephania.</title>
        <authorList>
            <person name="Yang L."/>
        </authorList>
    </citation>
    <scope>NUCLEOTIDE SEQUENCE [LARGE SCALE GENOMIC DNA]</scope>
    <source>
        <strain evidence="2">YNDBR</strain>
        <tissue evidence="2">Leaf</tissue>
    </source>
</reference>
<feature type="compositionally biased region" description="Acidic residues" evidence="1">
    <location>
        <begin position="1"/>
        <end position="23"/>
    </location>
</feature>
<feature type="compositionally biased region" description="Acidic residues" evidence="1">
    <location>
        <begin position="184"/>
        <end position="195"/>
    </location>
</feature>
<gene>
    <name evidence="2" type="ORF">Syun_002000</name>
</gene>
<evidence type="ECO:0000256" key="1">
    <source>
        <dbReference type="SAM" id="MobiDB-lite"/>
    </source>
</evidence>
<dbReference type="Proteomes" id="UP001420932">
    <property type="component" value="Unassembled WGS sequence"/>
</dbReference>
<evidence type="ECO:0000313" key="2">
    <source>
        <dbReference type="EMBL" id="KAK9169860.1"/>
    </source>
</evidence>
<name>A0AAP0LHV6_9MAGN</name>
<keyword evidence="3" id="KW-1185">Reference proteome</keyword>
<evidence type="ECO:0000313" key="3">
    <source>
        <dbReference type="Proteomes" id="UP001420932"/>
    </source>
</evidence>
<accession>A0AAP0LHV6</accession>
<dbReference type="AlphaFoldDB" id="A0AAP0LHV6"/>
<protein>
    <submittedName>
        <fullName evidence="2">Uncharacterized protein</fullName>
    </submittedName>
</protein>
<feature type="region of interest" description="Disordered" evidence="1">
    <location>
        <begin position="1"/>
        <end position="26"/>
    </location>
</feature>
<comment type="caution">
    <text evidence="2">The sequence shown here is derived from an EMBL/GenBank/DDBJ whole genome shotgun (WGS) entry which is preliminary data.</text>
</comment>
<feature type="region of interest" description="Disordered" evidence="1">
    <location>
        <begin position="173"/>
        <end position="195"/>
    </location>
</feature>
<dbReference type="EMBL" id="JBBNAF010000001">
    <property type="protein sequence ID" value="KAK9169860.1"/>
    <property type="molecule type" value="Genomic_DNA"/>
</dbReference>
<proteinExistence type="predicted"/>
<organism evidence="2 3">
    <name type="scientific">Stephania yunnanensis</name>
    <dbReference type="NCBI Taxonomy" id="152371"/>
    <lineage>
        <taxon>Eukaryota</taxon>
        <taxon>Viridiplantae</taxon>
        <taxon>Streptophyta</taxon>
        <taxon>Embryophyta</taxon>
        <taxon>Tracheophyta</taxon>
        <taxon>Spermatophyta</taxon>
        <taxon>Magnoliopsida</taxon>
        <taxon>Ranunculales</taxon>
        <taxon>Menispermaceae</taxon>
        <taxon>Menispermoideae</taxon>
        <taxon>Cissampelideae</taxon>
        <taxon>Stephania</taxon>
    </lineage>
</organism>